<dbReference type="GeneTree" id="ENSGT01120000271825"/>
<dbReference type="GO" id="GO:0009897">
    <property type="term" value="C:external side of plasma membrane"/>
    <property type="evidence" value="ECO:0007669"/>
    <property type="project" value="TreeGrafter"/>
</dbReference>
<evidence type="ECO:0000256" key="3">
    <source>
        <dbReference type="ARBA" id="ARBA00023136"/>
    </source>
</evidence>
<dbReference type="Gene3D" id="3.30.500.10">
    <property type="entry name" value="MHC class I-like antigen recognition-like"/>
    <property type="match status" value="1"/>
</dbReference>
<dbReference type="InterPro" id="IPR037055">
    <property type="entry name" value="MHC_I-like_Ag-recog_sf"/>
</dbReference>
<dbReference type="GO" id="GO:0006955">
    <property type="term" value="P:immune response"/>
    <property type="evidence" value="ECO:0007669"/>
    <property type="project" value="TreeGrafter"/>
</dbReference>
<dbReference type="Pfam" id="PF00129">
    <property type="entry name" value="MHC_I"/>
    <property type="match status" value="1"/>
</dbReference>
<accession>A0A8C6CS01</accession>
<keyword evidence="2" id="KW-0732">Signal</keyword>
<dbReference type="InterPro" id="IPR050208">
    <property type="entry name" value="MHC_class-I_related"/>
</dbReference>
<dbReference type="PANTHER" id="PTHR16675:SF1">
    <property type="entry name" value="UL16 BINDING PROTEIN 21"/>
    <property type="match status" value="1"/>
</dbReference>
<dbReference type="InterPro" id="IPR011161">
    <property type="entry name" value="MHC_I-like_Ag-recog"/>
</dbReference>
<keyword evidence="8" id="KW-1185">Reference proteome</keyword>
<keyword evidence="4" id="KW-1015">Disulfide bond</keyword>
<dbReference type="GO" id="GO:0002486">
    <property type="term" value="P:antigen processing and presentation of endogenous peptide antigen via MHC class I via ER pathway, TAP-independent"/>
    <property type="evidence" value="ECO:0007669"/>
    <property type="project" value="TreeGrafter"/>
</dbReference>
<evidence type="ECO:0000256" key="2">
    <source>
        <dbReference type="ARBA" id="ARBA00022729"/>
    </source>
</evidence>
<proteinExistence type="predicted"/>
<evidence type="ECO:0000256" key="1">
    <source>
        <dbReference type="ARBA" id="ARBA00004370"/>
    </source>
</evidence>
<dbReference type="InterPro" id="IPR011162">
    <property type="entry name" value="MHC_I/II-like_Ag-recog"/>
</dbReference>
<dbReference type="FunFam" id="3.30.500.10:FF:000004">
    <property type="entry name" value="Retinoic acid early-inducible protein 1-beta"/>
    <property type="match status" value="1"/>
</dbReference>
<dbReference type="AlphaFoldDB" id="A0A8C6CS01"/>
<comment type="subcellular location">
    <subcellularLocation>
        <location evidence="1">Membrane</location>
    </subcellularLocation>
</comment>
<dbReference type="Proteomes" id="UP000694544">
    <property type="component" value="Unplaced"/>
</dbReference>
<reference evidence="7" key="2">
    <citation type="submission" date="2025-09" db="UniProtKB">
        <authorList>
            <consortium name="Ensembl"/>
        </authorList>
    </citation>
    <scope>IDENTIFICATION</scope>
</reference>
<reference evidence="7" key="1">
    <citation type="submission" date="2025-08" db="UniProtKB">
        <authorList>
            <consortium name="Ensembl"/>
        </authorList>
    </citation>
    <scope>IDENTIFICATION</scope>
</reference>
<evidence type="ECO:0000313" key="8">
    <source>
        <dbReference type="Proteomes" id="UP000694544"/>
    </source>
</evidence>
<keyword evidence="3" id="KW-0472">Membrane</keyword>
<dbReference type="PANTHER" id="PTHR16675">
    <property type="entry name" value="MHC CLASS I-RELATED"/>
    <property type="match status" value="1"/>
</dbReference>
<protein>
    <recommendedName>
        <fullName evidence="6">MHC class I-like antigen recognition-like domain-containing protein</fullName>
    </recommendedName>
</protein>
<organism evidence="7 8">
    <name type="scientific">Moschus moschiferus</name>
    <name type="common">Siberian musk deer</name>
    <name type="synonym">Moschus sibiricus</name>
    <dbReference type="NCBI Taxonomy" id="68415"/>
    <lineage>
        <taxon>Eukaryota</taxon>
        <taxon>Metazoa</taxon>
        <taxon>Chordata</taxon>
        <taxon>Craniata</taxon>
        <taxon>Vertebrata</taxon>
        <taxon>Euteleostomi</taxon>
        <taxon>Mammalia</taxon>
        <taxon>Eutheria</taxon>
        <taxon>Laurasiatheria</taxon>
        <taxon>Artiodactyla</taxon>
        <taxon>Ruminantia</taxon>
        <taxon>Pecora</taxon>
        <taxon>Moschidae</taxon>
        <taxon>Moschus</taxon>
    </lineage>
</organism>
<dbReference type="SUPFAM" id="SSF54452">
    <property type="entry name" value="MHC antigen-recognition domain"/>
    <property type="match status" value="1"/>
</dbReference>
<dbReference type="GO" id="GO:0001916">
    <property type="term" value="P:positive regulation of T cell mediated cytotoxicity"/>
    <property type="evidence" value="ECO:0007669"/>
    <property type="project" value="TreeGrafter"/>
</dbReference>
<dbReference type="Ensembl" id="ENSMMST00000005583.1">
    <property type="protein sequence ID" value="ENSMMSP00000005135.1"/>
    <property type="gene ID" value="ENSMMSG00000003858.1"/>
</dbReference>
<evidence type="ECO:0000256" key="4">
    <source>
        <dbReference type="ARBA" id="ARBA00023157"/>
    </source>
</evidence>
<evidence type="ECO:0000256" key="5">
    <source>
        <dbReference type="ARBA" id="ARBA00023180"/>
    </source>
</evidence>
<dbReference type="GO" id="GO:0005615">
    <property type="term" value="C:extracellular space"/>
    <property type="evidence" value="ECO:0007669"/>
    <property type="project" value="TreeGrafter"/>
</dbReference>
<evidence type="ECO:0000313" key="7">
    <source>
        <dbReference type="Ensembl" id="ENSMMSP00000005135.1"/>
    </source>
</evidence>
<keyword evidence="5" id="KW-0325">Glycoprotein</keyword>
<sequence length="290" mass="31855">PILLSPEVMGLLLPHLPSPAFSFTDAHSLCYNFTVDPQPGPGDPWCVVQGQVDGNGFLSYECGGARIQSTSPLGEEVKIMNTWKSQMETLGDIGDFLQGQLPDVIPEKHMARGPRTLQGRMTGSWQFGFNGQMCLLFDSENGHWTEVHSGGRRMKEKWENDRAVSNFFKKVCMGDRQAWLRDFLVCWEEMLKSTASSTTVPSTVQSTATAIDLTTGVTAGVPASFSIIILRQCSQNAPDRGSAGFDSVFPWPPLFSVYFTAKKSEPGIQSLPSIYDDAVAALSHVSCHLW</sequence>
<dbReference type="GO" id="GO:0002476">
    <property type="term" value="P:antigen processing and presentation of endogenous peptide antigen via MHC class Ib"/>
    <property type="evidence" value="ECO:0007669"/>
    <property type="project" value="TreeGrafter"/>
</dbReference>
<feature type="domain" description="MHC class I-like antigen recognition-like" evidence="6">
    <location>
        <begin position="26"/>
        <end position="185"/>
    </location>
</feature>
<evidence type="ECO:0000259" key="6">
    <source>
        <dbReference type="Pfam" id="PF00129"/>
    </source>
</evidence>
<name>A0A8C6CS01_MOSMO</name>